<dbReference type="KEGG" id="slk:SLUN_13850"/>
<keyword evidence="1" id="KW-0472">Membrane</keyword>
<evidence type="ECO:0000256" key="1">
    <source>
        <dbReference type="SAM" id="Phobius"/>
    </source>
</evidence>
<accession>A0A2R4T225</accession>
<evidence type="ECO:0000313" key="4">
    <source>
        <dbReference type="EMBL" id="AVZ73107.1"/>
    </source>
</evidence>
<keyword evidence="1" id="KW-0812">Transmembrane</keyword>
<dbReference type="RefSeq" id="WP_108148784.1">
    <property type="nucleotide sequence ID" value="NZ_CP026304.1"/>
</dbReference>
<feature type="transmembrane region" description="Helical" evidence="1">
    <location>
        <begin position="15"/>
        <end position="40"/>
    </location>
</feature>
<keyword evidence="5" id="KW-1185">Reference proteome</keyword>
<gene>
    <name evidence="4" type="ORF">SLUN_13850</name>
</gene>
<sequence length="228" mass="24400">MDEPSVLGQSNRETVLAGAAFLVLGAGLGWLVKIAAKWMVSLPWAPMQGPAELVTSFPEPGLTIGIACLGGLIGLGLVLYGRYEDLSVTVAADSVTLTRKGQSWQVPGSGIALVFMDDKQFVLLGHDGGELAREKCDVDSKRVVAAAKGHGYAWAEKDPYKDAFRRWVSGMAGIPEGANALLKARSVALEKGSDHEQLRELSADLGKLGIVVRDEKKKQYFRMSNATS</sequence>
<dbReference type="AlphaFoldDB" id="A0A2R4T225"/>
<protein>
    <submittedName>
        <fullName evidence="4">Uncharacterized protein</fullName>
    </submittedName>
</protein>
<dbReference type="EMBL" id="CP026304">
    <property type="protein sequence ID" value="AVZ73107.1"/>
    <property type="molecule type" value="Genomic_DNA"/>
</dbReference>
<name>A0A2R4T225_9ACTN</name>
<evidence type="ECO:0000313" key="5">
    <source>
        <dbReference type="Proteomes" id="UP000244201"/>
    </source>
</evidence>
<dbReference type="OrthoDB" id="5145029at2"/>
<dbReference type="Pfam" id="PF23493">
    <property type="entry name" value="CysS_C"/>
    <property type="match status" value="1"/>
</dbReference>
<organism evidence="4 5">
    <name type="scientific">Streptomyces lunaelactis</name>
    <dbReference type="NCBI Taxonomy" id="1535768"/>
    <lineage>
        <taxon>Bacteria</taxon>
        <taxon>Bacillati</taxon>
        <taxon>Actinomycetota</taxon>
        <taxon>Actinomycetes</taxon>
        <taxon>Kitasatosporales</taxon>
        <taxon>Streptomycetaceae</taxon>
        <taxon>Streptomyces</taxon>
    </lineage>
</organism>
<feature type="transmembrane region" description="Helical" evidence="1">
    <location>
        <begin position="60"/>
        <end position="80"/>
    </location>
</feature>
<reference evidence="4 5" key="1">
    <citation type="submission" date="2018-01" db="EMBL/GenBank/DDBJ databases">
        <title>Complete genome sequence of Streptomyces lunaelactis MM109T, a Ferroverdin A producer isolated from cave moonmilk deposits.</title>
        <authorList>
            <person name="Naome A."/>
            <person name="Martinet L."/>
            <person name="Maciejewska M."/>
            <person name="Anderssen S."/>
            <person name="Adam D."/>
            <person name="Tenconi E."/>
            <person name="Deflandre B."/>
            <person name="Arguelles-Arias A."/>
            <person name="Calusinska M."/>
            <person name="Copieters W."/>
            <person name="Karim L."/>
            <person name="Hanikenne M."/>
            <person name="Baurain D."/>
            <person name="van Wezel G."/>
            <person name="Smargiasso N."/>
            <person name="de Pauw E."/>
            <person name="Delfosse P."/>
            <person name="Rigali S."/>
        </authorList>
    </citation>
    <scope>NUCLEOTIDE SEQUENCE [LARGE SCALE GENOMIC DNA]</scope>
    <source>
        <strain evidence="4 5">MM109</strain>
    </source>
</reference>
<dbReference type="Pfam" id="PF23494">
    <property type="entry name" value="bPH_10"/>
    <property type="match status" value="1"/>
</dbReference>
<proteinExistence type="predicted"/>
<dbReference type="GeneID" id="55656349"/>
<feature type="domain" description="Cysteinyl-tRNA ligase anticodon binding" evidence="2">
    <location>
        <begin position="173"/>
        <end position="222"/>
    </location>
</feature>
<evidence type="ECO:0000259" key="2">
    <source>
        <dbReference type="Pfam" id="PF23493"/>
    </source>
</evidence>
<evidence type="ECO:0000259" key="3">
    <source>
        <dbReference type="Pfam" id="PF23494"/>
    </source>
</evidence>
<feature type="domain" description="YqeB PH" evidence="3">
    <location>
        <begin position="6"/>
        <end position="155"/>
    </location>
</feature>
<keyword evidence="1" id="KW-1133">Transmembrane helix</keyword>
<dbReference type="InterPro" id="IPR057798">
    <property type="entry name" value="PH_YqeB"/>
</dbReference>
<dbReference type="InterPro" id="IPR056411">
    <property type="entry name" value="CysS_C"/>
</dbReference>
<dbReference type="Proteomes" id="UP000244201">
    <property type="component" value="Chromosome"/>
</dbReference>